<keyword evidence="6" id="KW-0333">Golgi apparatus</keyword>
<dbReference type="EMBL" id="CADEPM010000007">
    <property type="protein sequence ID" value="CAB3408430.1"/>
    <property type="molecule type" value="Genomic_DNA"/>
</dbReference>
<accession>A0A8S1F6D5</accession>
<keyword evidence="7" id="KW-0472">Membrane</keyword>
<evidence type="ECO:0000256" key="2">
    <source>
        <dbReference type="ARBA" id="ARBA00006653"/>
    </source>
</evidence>
<dbReference type="GO" id="GO:0015031">
    <property type="term" value="P:protein transport"/>
    <property type="evidence" value="ECO:0007669"/>
    <property type="project" value="UniProtKB-KW"/>
</dbReference>
<proteinExistence type="inferred from homology"/>
<evidence type="ECO:0000256" key="7">
    <source>
        <dbReference type="ARBA" id="ARBA00023136"/>
    </source>
</evidence>
<keyword evidence="4" id="KW-0813">Transport</keyword>
<dbReference type="AlphaFoldDB" id="A0A8S1F6D5"/>
<reference evidence="8 9" key="1">
    <citation type="submission" date="2020-04" db="EMBL/GenBank/DDBJ databases">
        <authorList>
            <person name="Laetsch R D."/>
            <person name="Stevens L."/>
            <person name="Kumar S."/>
            <person name="Blaxter L. M."/>
        </authorList>
    </citation>
    <scope>NUCLEOTIDE SEQUENCE [LARGE SCALE GENOMIC DNA]</scope>
</reference>
<evidence type="ECO:0000256" key="5">
    <source>
        <dbReference type="ARBA" id="ARBA00022927"/>
    </source>
</evidence>
<dbReference type="PANTHER" id="PTHR31658:SF0">
    <property type="entry name" value="CONSERVED OLIGOMERIC GOLGI COMPLEX SUBUNIT 1"/>
    <property type="match status" value="1"/>
</dbReference>
<evidence type="ECO:0000256" key="3">
    <source>
        <dbReference type="ARBA" id="ARBA00020978"/>
    </source>
</evidence>
<protein>
    <recommendedName>
        <fullName evidence="3">Conserved oligomeric Golgi complex subunit 1</fullName>
    </recommendedName>
</protein>
<evidence type="ECO:0000256" key="1">
    <source>
        <dbReference type="ARBA" id="ARBA00004395"/>
    </source>
</evidence>
<evidence type="ECO:0000256" key="4">
    <source>
        <dbReference type="ARBA" id="ARBA00022448"/>
    </source>
</evidence>
<dbReference type="Proteomes" id="UP000494206">
    <property type="component" value="Unassembled WGS sequence"/>
</dbReference>
<comment type="subcellular location">
    <subcellularLocation>
        <location evidence="1">Golgi apparatus membrane</location>
        <topology evidence="1">Peripheral membrane protein</topology>
    </subcellularLocation>
</comment>
<dbReference type="InterPro" id="IPR033370">
    <property type="entry name" value="COG1"/>
</dbReference>
<dbReference type="GO" id="GO:0006891">
    <property type="term" value="P:intra-Golgi vesicle-mediated transport"/>
    <property type="evidence" value="ECO:0007669"/>
    <property type="project" value="InterPro"/>
</dbReference>
<evidence type="ECO:0000256" key="6">
    <source>
        <dbReference type="ARBA" id="ARBA00023034"/>
    </source>
</evidence>
<keyword evidence="9" id="KW-1185">Reference proteome</keyword>
<sequence length="295" mass="33132">MTALDDNDGSCRLSFWLAMETRATTAPYCCCEYCRLIANECISTTTLAEYLEAFEGGMYALRLVTEFQTVEMTDVGNVEVPLALSSAIYGVLFEICTKLSDATIAHLLTKKIRKQVSAEISERFAKIFSDRIEEINESWQLTTRTTLQILFDFQLISAMFPGDRMRKLCEIVESHLDPFDVSLLSPLISSNVKLCYMRTQILFAPLLVDSLPTKDVQPPPSYSKVQDLVVHIQQPSRIPMIPRLDRAMSGDLKKSGRNKMNKLLANPHQQGSSKSTPTLSAFYDKISSSWFGGNN</sequence>
<dbReference type="OrthoDB" id="46189at2759"/>
<name>A0A8S1F6D5_9PELO</name>
<dbReference type="GO" id="GO:0017119">
    <property type="term" value="C:Golgi transport complex"/>
    <property type="evidence" value="ECO:0007669"/>
    <property type="project" value="InterPro"/>
</dbReference>
<dbReference type="GO" id="GO:0000139">
    <property type="term" value="C:Golgi membrane"/>
    <property type="evidence" value="ECO:0007669"/>
    <property type="project" value="UniProtKB-SubCell"/>
</dbReference>
<gene>
    <name evidence="8" type="ORF">CBOVIS_LOCUS10214</name>
</gene>
<organism evidence="8 9">
    <name type="scientific">Caenorhabditis bovis</name>
    <dbReference type="NCBI Taxonomy" id="2654633"/>
    <lineage>
        <taxon>Eukaryota</taxon>
        <taxon>Metazoa</taxon>
        <taxon>Ecdysozoa</taxon>
        <taxon>Nematoda</taxon>
        <taxon>Chromadorea</taxon>
        <taxon>Rhabditida</taxon>
        <taxon>Rhabditina</taxon>
        <taxon>Rhabditomorpha</taxon>
        <taxon>Rhabditoidea</taxon>
        <taxon>Rhabditidae</taxon>
        <taxon>Peloderinae</taxon>
        <taxon>Caenorhabditis</taxon>
    </lineage>
</organism>
<evidence type="ECO:0000313" key="9">
    <source>
        <dbReference type="Proteomes" id="UP000494206"/>
    </source>
</evidence>
<comment type="similarity">
    <text evidence="2">Belongs to the COG1 family.</text>
</comment>
<dbReference type="PANTHER" id="PTHR31658">
    <property type="entry name" value="CONSERVED OLIGOMERIC GOLGI COMPLEX SUBUNIT 1"/>
    <property type="match status" value="1"/>
</dbReference>
<evidence type="ECO:0000313" key="8">
    <source>
        <dbReference type="EMBL" id="CAB3408430.1"/>
    </source>
</evidence>
<comment type="caution">
    <text evidence="8">The sequence shown here is derived from an EMBL/GenBank/DDBJ whole genome shotgun (WGS) entry which is preliminary data.</text>
</comment>
<keyword evidence="5" id="KW-0653">Protein transport</keyword>